<gene>
    <name evidence="1" type="ORF">ENO47_02830</name>
</gene>
<dbReference type="EMBL" id="DSFP01000030">
    <property type="protein sequence ID" value="HEW45594.1"/>
    <property type="molecule type" value="Genomic_DNA"/>
</dbReference>
<evidence type="ECO:0000313" key="1">
    <source>
        <dbReference type="EMBL" id="HEW45594.1"/>
    </source>
</evidence>
<protein>
    <submittedName>
        <fullName evidence="1">Uncharacterized protein</fullName>
    </submittedName>
</protein>
<sequence>MEYPREKFEELAKRLQTMAIPPEVDVELLLPDRDSVEYPTVVITYLEGDEEGPQKEIVFNEAYWSSSMESLLGAIMHQVKSLMEELQSFEGE</sequence>
<dbReference type="AlphaFoldDB" id="A0A7C2V317"/>
<organism evidence="1">
    <name type="scientific">Hydrogenobacter sp</name>
    <dbReference type="NCBI Taxonomy" id="2152829"/>
    <lineage>
        <taxon>Bacteria</taxon>
        <taxon>Pseudomonadati</taxon>
        <taxon>Aquificota</taxon>
        <taxon>Aquificia</taxon>
        <taxon>Aquificales</taxon>
        <taxon>Aquificaceae</taxon>
        <taxon>Hydrogenobacter</taxon>
    </lineage>
</organism>
<comment type="caution">
    <text evidence="1">The sequence shown here is derived from an EMBL/GenBank/DDBJ whole genome shotgun (WGS) entry which is preliminary data.</text>
</comment>
<proteinExistence type="predicted"/>
<name>A0A7C2V317_9AQUI</name>
<accession>A0A7C2V317</accession>
<reference evidence="1" key="1">
    <citation type="journal article" date="2020" name="mSystems">
        <title>Genome- and Community-Level Interaction Insights into Carbon Utilization and Element Cycling Functions of Hydrothermarchaeota in Hydrothermal Sediment.</title>
        <authorList>
            <person name="Zhou Z."/>
            <person name="Liu Y."/>
            <person name="Xu W."/>
            <person name="Pan J."/>
            <person name="Luo Z.H."/>
            <person name="Li M."/>
        </authorList>
    </citation>
    <scope>NUCLEOTIDE SEQUENCE [LARGE SCALE GENOMIC DNA]</scope>
    <source>
        <strain evidence="1">SpSt-132</strain>
    </source>
</reference>